<dbReference type="Pfam" id="PF25601">
    <property type="entry name" value="AAA_lid_14"/>
    <property type="match status" value="1"/>
</dbReference>
<dbReference type="CDD" id="cd00009">
    <property type="entry name" value="AAA"/>
    <property type="match status" value="1"/>
</dbReference>
<protein>
    <recommendedName>
        <fullName evidence="1">Stage 0 sporulation protein A homolog</fullName>
    </recommendedName>
</protein>
<evidence type="ECO:0000256" key="2">
    <source>
        <dbReference type="ARBA" id="ARBA00022741"/>
    </source>
</evidence>
<dbReference type="PROSITE" id="PS50110">
    <property type="entry name" value="RESPONSE_REGULATORY"/>
    <property type="match status" value="1"/>
</dbReference>
<proteinExistence type="predicted"/>
<dbReference type="InterPro" id="IPR002197">
    <property type="entry name" value="HTH_Fis"/>
</dbReference>
<keyword evidence="4" id="KW-0805">Transcription regulation</keyword>
<dbReference type="Pfam" id="PF00072">
    <property type="entry name" value="Response_reg"/>
    <property type="match status" value="1"/>
</dbReference>
<evidence type="ECO:0000313" key="12">
    <source>
        <dbReference type="Proteomes" id="UP000002892"/>
    </source>
</evidence>
<dbReference type="InterPro" id="IPR002078">
    <property type="entry name" value="Sigma_54_int"/>
</dbReference>
<dbReference type="GO" id="GO:0043565">
    <property type="term" value="F:sequence-specific DNA binding"/>
    <property type="evidence" value="ECO:0007669"/>
    <property type="project" value="InterPro"/>
</dbReference>
<dbReference type="GO" id="GO:0006355">
    <property type="term" value="P:regulation of DNA-templated transcription"/>
    <property type="evidence" value="ECO:0007669"/>
    <property type="project" value="InterPro"/>
</dbReference>
<gene>
    <name evidence="11" type="ordered locus">Desaci_0393</name>
</gene>
<evidence type="ECO:0000259" key="10">
    <source>
        <dbReference type="PROSITE" id="PS50110"/>
    </source>
</evidence>
<keyword evidence="3" id="KW-0067">ATP-binding</keyword>
<dbReference type="PROSITE" id="PS00688">
    <property type="entry name" value="SIGMA54_INTERACT_3"/>
    <property type="match status" value="1"/>
</dbReference>
<dbReference type="Gene3D" id="1.10.8.60">
    <property type="match status" value="1"/>
</dbReference>
<dbReference type="Gene3D" id="3.40.50.300">
    <property type="entry name" value="P-loop containing nucleotide triphosphate hydrolases"/>
    <property type="match status" value="1"/>
</dbReference>
<feature type="domain" description="Response regulatory" evidence="10">
    <location>
        <begin position="6"/>
        <end position="120"/>
    </location>
</feature>
<dbReference type="SUPFAM" id="SSF52540">
    <property type="entry name" value="P-loop containing nucleoside triphosphate hydrolases"/>
    <property type="match status" value="1"/>
</dbReference>
<dbReference type="InterPro" id="IPR011006">
    <property type="entry name" value="CheY-like_superfamily"/>
</dbReference>
<comment type="function">
    <text evidence="7">May play the central regulatory role in sporulation. It may be an element of the effector pathway responsible for the activation of sporulation genes in response to nutritional stress. Spo0A may act in concert with spo0H (a sigma factor) to control the expression of some genes that are critical to the sporulation process.</text>
</comment>
<evidence type="ECO:0000256" key="1">
    <source>
        <dbReference type="ARBA" id="ARBA00018672"/>
    </source>
</evidence>
<dbReference type="InterPro" id="IPR025944">
    <property type="entry name" value="Sigma_54_int_dom_CS"/>
</dbReference>
<evidence type="ECO:0000256" key="3">
    <source>
        <dbReference type="ARBA" id="ARBA00022840"/>
    </source>
</evidence>
<dbReference type="SUPFAM" id="SSF52172">
    <property type="entry name" value="CheY-like"/>
    <property type="match status" value="1"/>
</dbReference>
<dbReference type="Proteomes" id="UP000002892">
    <property type="component" value="Chromosome"/>
</dbReference>
<evidence type="ECO:0000256" key="6">
    <source>
        <dbReference type="ARBA" id="ARBA00023163"/>
    </source>
</evidence>
<dbReference type="InterPro" id="IPR025662">
    <property type="entry name" value="Sigma_54_int_dom_ATP-bd_1"/>
</dbReference>
<organism evidence="11 12">
    <name type="scientific">Desulfosporosinus acidiphilus (strain DSM 22704 / JCM 16185 / SJ4)</name>
    <dbReference type="NCBI Taxonomy" id="646529"/>
    <lineage>
        <taxon>Bacteria</taxon>
        <taxon>Bacillati</taxon>
        <taxon>Bacillota</taxon>
        <taxon>Clostridia</taxon>
        <taxon>Eubacteriales</taxon>
        <taxon>Desulfitobacteriaceae</taxon>
        <taxon>Desulfosporosinus</taxon>
    </lineage>
</organism>
<evidence type="ECO:0000259" key="9">
    <source>
        <dbReference type="PROSITE" id="PS50045"/>
    </source>
</evidence>
<dbReference type="STRING" id="646529.Desaci_0393"/>
<keyword evidence="5 11" id="KW-0238">DNA-binding</keyword>
<sequence length="470" mass="52931">MKQWQKILILDDEEALRTIIAQRLKRKGYEVLEAGTAQEGLSFLKETLIDAVLLDIKLPDGDGLALLPTFKQFQPDLQVVMLTGNGTIESAIEAMKLGAYDYLTKPCNLSELEITLQKALEKQELLRENKGLRQVVNRQTPELKMIAESTAMLALLEMTRKVAQTDASVLVQGESGVGKELIAKTIHFCSSRFNRPFIPVNSGAIPESLIESELFGHEKGAFTGAAAQKIGLVEMADKGTLFLDEIGEMPLSIQIKLLRFLESGEFRRVGDTRLRRVDVRIVAATNRDLRLEISQGRFREDLFYRLNGLTLIVPPLRERRDDILPLSRYFLESHCAKSQDPAYTLLPETEEKLLNYSFPGNVRELCHLIERGRILAIDGKITSKDIWGESEHIPKPSPVIHSEAEFSDLFRSNHYPTLEEVEKHYIAATLKKAKGNKTQTAGLLGISVRNLYRKLQSYEVDPSRVGSMNE</sequence>
<dbReference type="PANTHER" id="PTHR32071:SF21">
    <property type="entry name" value="TRANSCRIPTIONAL REGULATORY PROTEIN FLGR"/>
    <property type="match status" value="1"/>
</dbReference>
<dbReference type="RefSeq" id="WP_014825473.1">
    <property type="nucleotide sequence ID" value="NC_018068.1"/>
</dbReference>
<evidence type="ECO:0000256" key="8">
    <source>
        <dbReference type="PROSITE-ProRule" id="PRU00169"/>
    </source>
</evidence>
<dbReference type="AlphaFoldDB" id="I4D0Y6"/>
<dbReference type="GO" id="GO:0000160">
    <property type="term" value="P:phosphorelay signal transduction system"/>
    <property type="evidence" value="ECO:0007669"/>
    <property type="project" value="InterPro"/>
</dbReference>
<dbReference type="InterPro" id="IPR003593">
    <property type="entry name" value="AAA+_ATPase"/>
</dbReference>
<name>I4D0Y6_DESAJ</name>
<dbReference type="SMART" id="SM00448">
    <property type="entry name" value="REC"/>
    <property type="match status" value="1"/>
</dbReference>
<dbReference type="PROSITE" id="PS50045">
    <property type="entry name" value="SIGMA54_INTERACT_4"/>
    <property type="match status" value="1"/>
</dbReference>
<dbReference type="PRINTS" id="PR01590">
    <property type="entry name" value="HTHFIS"/>
</dbReference>
<reference evidence="11 12" key="1">
    <citation type="journal article" date="2012" name="J. Bacteriol.">
        <title>Complete genome sequences of Desulfosporosinus orientis DSM765T, Desulfosporosinus youngiae DSM17734T, Desulfosporosinus meridiei DSM13257T, and Desulfosporosinus acidiphilus DSM22704T.</title>
        <authorList>
            <person name="Pester M."/>
            <person name="Brambilla E."/>
            <person name="Alazard D."/>
            <person name="Rattei T."/>
            <person name="Weinmaier T."/>
            <person name="Han J."/>
            <person name="Lucas S."/>
            <person name="Lapidus A."/>
            <person name="Cheng J.F."/>
            <person name="Goodwin L."/>
            <person name="Pitluck S."/>
            <person name="Peters L."/>
            <person name="Ovchinnikova G."/>
            <person name="Teshima H."/>
            <person name="Detter J.C."/>
            <person name="Han C.S."/>
            <person name="Tapia R."/>
            <person name="Land M.L."/>
            <person name="Hauser L."/>
            <person name="Kyrpides N.C."/>
            <person name="Ivanova N.N."/>
            <person name="Pagani I."/>
            <person name="Huntmann M."/>
            <person name="Wei C.L."/>
            <person name="Davenport K.W."/>
            <person name="Daligault H."/>
            <person name="Chain P.S."/>
            <person name="Chen A."/>
            <person name="Mavromatis K."/>
            <person name="Markowitz V."/>
            <person name="Szeto E."/>
            <person name="Mikhailova N."/>
            <person name="Pati A."/>
            <person name="Wagner M."/>
            <person name="Woyke T."/>
            <person name="Ollivier B."/>
            <person name="Klenk H.P."/>
            <person name="Spring S."/>
            <person name="Loy A."/>
        </authorList>
    </citation>
    <scope>NUCLEOTIDE SEQUENCE [LARGE SCALE GENOMIC DNA]</scope>
    <source>
        <strain evidence="12">DSM 22704 / JCM 16185 / SJ4</strain>
    </source>
</reference>
<dbReference type="OrthoDB" id="9803970at2"/>
<dbReference type="PANTHER" id="PTHR32071">
    <property type="entry name" value="TRANSCRIPTIONAL REGULATORY PROTEIN"/>
    <property type="match status" value="1"/>
</dbReference>
<evidence type="ECO:0000256" key="5">
    <source>
        <dbReference type="ARBA" id="ARBA00023125"/>
    </source>
</evidence>
<keyword evidence="8" id="KW-0597">Phosphoprotein</keyword>
<evidence type="ECO:0000256" key="4">
    <source>
        <dbReference type="ARBA" id="ARBA00023015"/>
    </source>
</evidence>
<feature type="domain" description="Sigma-54 factor interaction" evidence="9">
    <location>
        <begin position="145"/>
        <end position="374"/>
    </location>
</feature>
<dbReference type="SMART" id="SM00382">
    <property type="entry name" value="AAA"/>
    <property type="match status" value="1"/>
</dbReference>
<dbReference type="Gene3D" id="1.10.10.60">
    <property type="entry name" value="Homeodomain-like"/>
    <property type="match status" value="1"/>
</dbReference>
<dbReference type="KEGG" id="dai:Desaci_0393"/>
<dbReference type="EMBL" id="CP003639">
    <property type="protein sequence ID" value="AFM39460.1"/>
    <property type="molecule type" value="Genomic_DNA"/>
</dbReference>
<dbReference type="InterPro" id="IPR009057">
    <property type="entry name" value="Homeodomain-like_sf"/>
</dbReference>
<dbReference type="FunFam" id="3.40.50.300:FF:000006">
    <property type="entry name" value="DNA-binding transcriptional regulator NtrC"/>
    <property type="match status" value="1"/>
</dbReference>
<dbReference type="Gene3D" id="3.40.50.2300">
    <property type="match status" value="1"/>
</dbReference>
<dbReference type="InterPro" id="IPR027417">
    <property type="entry name" value="P-loop_NTPase"/>
</dbReference>
<evidence type="ECO:0000256" key="7">
    <source>
        <dbReference type="ARBA" id="ARBA00024867"/>
    </source>
</evidence>
<dbReference type="Pfam" id="PF02954">
    <property type="entry name" value="HTH_8"/>
    <property type="match status" value="1"/>
</dbReference>
<dbReference type="InterPro" id="IPR058031">
    <property type="entry name" value="AAA_lid_NorR"/>
</dbReference>
<keyword evidence="2" id="KW-0547">Nucleotide-binding</keyword>
<feature type="modified residue" description="4-aspartylphosphate" evidence="8">
    <location>
        <position position="55"/>
    </location>
</feature>
<dbReference type="GO" id="GO:0005524">
    <property type="term" value="F:ATP binding"/>
    <property type="evidence" value="ECO:0007669"/>
    <property type="project" value="UniProtKB-KW"/>
</dbReference>
<dbReference type="PROSITE" id="PS00676">
    <property type="entry name" value="SIGMA54_INTERACT_2"/>
    <property type="match status" value="1"/>
</dbReference>
<keyword evidence="6" id="KW-0804">Transcription</keyword>
<dbReference type="HOGENOM" id="CLU_000445_0_6_9"/>
<dbReference type="InterPro" id="IPR001789">
    <property type="entry name" value="Sig_transdc_resp-reg_receiver"/>
</dbReference>
<dbReference type="Pfam" id="PF00158">
    <property type="entry name" value="Sigma54_activat"/>
    <property type="match status" value="1"/>
</dbReference>
<dbReference type="eggNOG" id="COG2204">
    <property type="taxonomic scope" value="Bacteria"/>
</dbReference>
<evidence type="ECO:0000313" key="11">
    <source>
        <dbReference type="EMBL" id="AFM39460.1"/>
    </source>
</evidence>
<keyword evidence="12" id="KW-1185">Reference proteome</keyword>
<dbReference type="SUPFAM" id="SSF46689">
    <property type="entry name" value="Homeodomain-like"/>
    <property type="match status" value="1"/>
</dbReference>
<dbReference type="InterPro" id="IPR025943">
    <property type="entry name" value="Sigma_54_int_dom_ATP-bd_2"/>
</dbReference>
<dbReference type="PROSITE" id="PS00675">
    <property type="entry name" value="SIGMA54_INTERACT_1"/>
    <property type="match status" value="1"/>
</dbReference>
<accession>I4D0Y6</accession>